<dbReference type="PANTHER" id="PTHR33154:SF28">
    <property type="entry name" value="HTH-TYPE TRANSCRIPTIONAL REGULATOR YGAV-RELATED"/>
    <property type="match status" value="1"/>
</dbReference>
<sequence length="97" mass="10990">MTKTVLDETEIYLLAGALRALAHPLRYHMLCLLSRGEMNLQHLARAVHTSHSNAAQHLALLQAQGLVMMRKAATRVYYRIADRRTLDLLARSRQVLA</sequence>
<proteinExistence type="predicted"/>
<comment type="caution">
    <text evidence="5">The sequence shown here is derived from an EMBL/GenBank/DDBJ whole genome shotgun (WGS) entry which is preliminary data.</text>
</comment>
<evidence type="ECO:0000256" key="3">
    <source>
        <dbReference type="ARBA" id="ARBA00023163"/>
    </source>
</evidence>
<dbReference type="CDD" id="cd00090">
    <property type="entry name" value="HTH_ARSR"/>
    <property type="match status" value="1"/>
</dbReference>
<dbReference type="InterPro" id="IPR036390">
    <property type="entry name" value="WH_DNA-bd_sf"/>
</dbReference>
<protein>
    <submittedName>
        <fullName evidence="5">Winged helix-turn-helix transcriptional regulator</fullName>
    </submittedName>
</protein>
<dbReference type="Gene3D" id="1.10.10.10">
    <property type="entry name" value="Winged helix-like DNA-binding domain superfamily/Winged helix DNA-binding domain"/>
    <property type="match status" value="1"/>
</dbReference>
<dbReference type="SUPFAM" id="SSF46785">
    <property type="entry name" value="Winged helix' DNA-binding domain"/>
    <property type="match status" value="1"/>
</dbReference>
<dbReference type="AlphaFoldDB" id="A0AAE3CJR3"/>
<name>A0AAE3CJR3_9PROT</name>
<dbReference type="Proteomes" id="UP001197378">
    <property type="component" value="Unassembled WGS sequence"/>
</dbReference>
<dbReference type="EMBL" id="JAAXYO010000104">
    <property type="protein sequence ID" value="MBU2788088.1"/>
    <property type="molecule type" value="Genomic_DNA"/>
</dbReference>
<reference evidence="5" key="1">
    <citation type="journal article" date="2021" name="ISME J.">
        <title>Genomic evolution of the class Acidithiobacillia: deep-branching Proteobacteria living in extreme acidic conditions.</title>
        <authorList>
            <person name="Moya-Beltran A."/>
            <person name="Beard S."/>
            <person name="Rojas-Villalobos C."/>
            <person name="Issotta F."/>
            <person name="Gallardo Y."/>
            <person name="Ulloa R."/>
            <person name="Giaveno A."/>
            <person name="Degli Esposti M."/>
            <person name="Johnson D.B."/>
            <person name="Quatrini R."/>
        </authorList>
    </citation>
    <scope>NUCLEOTIDE SEQUENCE</scope>
    <source>
        <strain evidence="5">VAN18-1</strain>
    </source>
</reference>
<evidence type="ECO:0000259" key="4">
    <source>
        <dbReference type="PROSITE" id="PS50987"/>
    </source>
</evidence>
<evidence type="ECO:0000256" key="1">
    <source>
        <dbReference type="ARBA" id="ARBA00023015"/>
    </source>
</evidence>
<dbReference type="PRINTS" id="PR00778">
    <property type="entry name" value="HTHARSR"/>
</dbReference>
<evidence type="ECO:0000313" key="5">
    <source>
        <dbReference type="EMBL" id="MBU2788088.1"/>
    </source>
</evidence>
<dbReference type="Pfam" id="PF01022">
    <property type="entry name" value="HTH_5"/>
    <property type="match status" value="1"/>
</dbReference>
<feature type="domain" description="HTH arsR-type" evidence="4">
    <location>
        <begin position="6"/>
        <end position="97"/>
    </location>
</feature>
<dbReference type="RefSeq" id="WP_215872671.1">
    <property type="nucleotide sequence ID" value="NZ_JAAXYO010000104.1"/>
</dbReference>
<dbReference type="GO" id="GO:0003677">
    <property type="term" value="F:DNA binding"/>
    <property type="evidence" value="ECO:0007669"/>
    <property type="project" value="UniProtKB-KW"/>
</dbReference>
<dbReference type="NCBIfam" id="NF033788">
    <property type="entry name" value="HTH_metalloreg"/>
    <property type="match status" value="1"/>
</dbReference>
<gene>
    <name evidence="5" type="ORF">HFQ13_07705</name>
</gene>
<dbReference type="GO" id="GO:0003700">
    <property type="term" value="F:DNA-binding transcription factor activity"/>
    <property type="evidence" value="ECO:0007669"/>
    <property type="project" value="InterPro"/>
</dbReference>
<keyword evidence="3" id="KW-0804">Transcription</keyword>
<dbReference type="InterPro" id="IPR036388">
    <property type="entry name" value="WH-like_DNA-bd_sf"/>
</dbReference>
<evidence type="ECO:0000256" key="2">
    <source>
        <dbReference type="ARBA" id="ARBA00023125"/>
    </source>
</evidence>
<accession>A0AAE3CJR3</accession>
<keyword evidence="2" id="KW-0238">DNA-binding</keyword>
<dbReference type="SMART" id="SM00418">
    <property type="entry name" value="HTH_ARSR"/>
    <property type="match status" value="1"/>
</dbReference>
<dbReference type="InterPro" id="IPR051081">
    <property type="entry name" value="HTH_MetalResp_TranReg"/>
</dbReference>
<dbReference type="PROSITE" id="PS50987">
    <property type="entry name" value="HTH_ARSR_2"/>
    <property type="match status" value="1"/>
</dbReference>
<dbReference type="InterPro" id="IPR011991">
    <property type="entry name" value="ArsR-like_HTH"/>
</dbReference>
<keyword evidence="6" id="KW-1185">Reference proteome</keyword>
<keyword evidence="1" id="KW-0805">Transcription regulation</keyword>
<dbReference type="PANTHER" id="PTHR33154">
    <property type="entry name" value="TRANSCRIPTIONAL REGULATOR, ARSR FAMILY"/>
    <property type="match status" value="1"/>
</dbReference>
<dbReference type="InterPro" id="IPR001845">
    <property type="entry name" value="HTH_ArsR_DNA-bd_dom"/>
</dbReference>
<organism evidence="5 6">
    <name type="scientific">Igneacidithiobacillus copahuensis</name>
    <dbReference type="NCBI Taxonomy" id="2724909"/>
    <lineage>
        <taxon>Bacteria</taxon>
        <taxon>Pseudomonadati</taxon>
        <taxon>Pseudomonadota</taxon>
        <taxon>Acidithiobacillia</taxon>
        <taxon>Acidithiobacillales</taxon>
        <taxon>Acidithiobacillaceae</taxon>
        <taxon>Igneacidithiobacillus</taxon>
    </lineage>
</organism>
<evidence type="ECO:0000313" key="6">
    <source>
        <dbReference type="Proteomes" id="UP001197378"/>
    </source>
</evidence>